<proteinExistence type="predicted"/>
<keyword evidence="2" id="KW-1185">Reference proteome</keyword>
<dbReference type="Proteomes" id="UP001187192">
    <property type="component" value="Unassembled WGS sequence"/>
</dbReference>
<evidence type="ECO:0000313" key="2">
    <source>
        <dbReference type="Proteomes" id="UP001187192"/>
    </source>
</evidence>
<sequence>MDYDPRPVQPLVIGFSAVLENLGMRLAASELFLLGNSMGFAASLNVIPFQRELHISIFSMMFAYSWSLHDFKSTHGGYYKQAILDEPLVITVDVHYFHRLHPLS</sequence>
<dbReference type="AlphaFoldDB" id="A0AA88AAR7"/>
<comment type="caution">
    <text evidence="1">The sequence shown here is derived from an EMBL/GenBank/DDBJ whole genome shotgun (WGS) entry which is preliminary data.</text>
</comment>
<organism evidence="1 2">
    <name type="scientific">Ficus carica</name>
    <name type="common">Common fig</name>
    <dbReference type="NCBI Taxonomy" id="3494"/>
    <lineage>
        <taxon>Eukaryota</taxon>
        <taxon>Viridiplantae</taxon>
        <taxon>Streptophyta</taxon>
        <taxon>Embryophyta</taxon>
        <taxon>Tracheophyta</taxon>
        <taxon>Spermatophyta</taxon>
        <taxon>Magnoliopsida</taxon>
        <taxon>eudicotyledons</taxon>
        <taxon>Gunneridae</taxon>
        <taxon>Pentapetalae</taxon>
        <taxon>rosids</taxon>
        <taxon>fabids</taxon>
        <taxon>Rosales</taxon>
        <taxon>Moraceae</taxon>
        <taxon>Ficeae</taxon>
        <taxon>Ficus</taxon>
    </lineage>
</organism>
<dbReference type="EMBL" id="BTGU01000028">
    <property type="protein sequence ID" value="GMN48315.1"/>
    <property type="molecule type" value="Genomic_DNA"/>
</dbReference>
<accession>A0AA88AAR7</accession>
<protein>
    <submittedName>
        <fullName evidence="1">Uncharacterized protein</fullName>
    </submittedName>
</protein>
<dbReference type="Gramene" id="FCD_00027489-RA">
    <property type="protein sequence ID" value="FCD_00027489-RA:cds"/>
    <property type="gene ID" value="FCD_00027489"/>
</dbReference>
<evidence type="ECO:0000313" key="1">
    <source>
        <dbReference type="EMBL" id="GMN48315.1"/>
    </source>
</evidence>
<name>A0AA88AAR7_FICCA</name>
<reference evidence="1" key="1">
    <citation type="submission" date="2023-07" db="EMBL/GenBank/DDBJ databases">
        <title>draft genome sequence of fig (Ficus carica).</title>
        <authorList>
            <person name="Takahashi T."/>
            <person name="Nishimura K."/>
        </authorList>
    </citation>
    <scope>NUCLEOTIDE SEQUENCE</scope>
</reference>
<gene>
    <name evidence="1" type="ORF">TIFTF001_017483</name>
</gene>